<keyword evidence="2" id="KW-1185">Reference proteome</keyword>
<name>A0A1J1HMA8_9DIPT</name>
<organism evidence="1 2">
    <name type="scientific">Clunio marinus</name>
    <dbReference type="NCBI Taxonomy" id="568069"/>
    <lineage>
        <taxon>Eukaryota</taxon>
        <taxon>Metazoa</taxon>
        <taxon>Ecdysozoa</taxon>
        <taxon>Arthropoda</taxon>
        <taxon>Hexapoda</taxon>
        <taxon>Insecta</taxon>
        <taxon>Pterygota</taxon>
        <taxon>Neoptera</taxon>
        <taxon>Endopterygota</taxon>
        <taxon>Diptera</taxon>
        <taxon>Nematocera</taxon>
        <taxon>Chironomoidea</taxon>
        <taxon>Chironomidae</taxon>
        <taxon>Clunio</taxon>
    </lineage>
</organism>
<accession>A0A1J1HMA8</accession>
<dbReference type="EMBL" id="CVRI01000011">
    <property type="protein sequence ID" value="CRK89191.1"/>
    <property type="molecule type" value="Genomic_DNA"/>
</dbReference>
<dbReference type="AlphaFoldDB" id="A0A1J1HMA8"/>
<proteinExistence type="predicted"/>
<dbReference type="Proteomes" id="UP000183832">
    <property type="component" value="Unassembled WGS sequence"/>
</dbReference>
<evidence type="ECO:0000313" key="2">
    <source>
        <dbReference type="Proteomes" id="UP000183832"/>
    </source>
</evidence>
<evidence type="ECO:0000313" key="1">
    <source>
        <dbReference type="EMBL" id="CRK89191.1"/>
    </source>
</evidence>
<gene>
    <name evidence="1" type="ORF">CLUMA_CG002951</name>
</gene>
<reference evidence="1 2" key="1">
    <citation type="submission" date="2015-04" db="EMBL/GenBank/DDBJ databases">
        <authorList>
            <person name="Syromyatnikov M.Y."/>
            <person name="Popov V.N."/>
        </authorList>
    </citation>
    <scope>NUCLEOTIDE SEQUENCE [LARGE SCALE GENOMIC DNA]</scope>
</reference>
<sequence>MKKLCICRDPFSFFFGSVRQQTECTLDYNTVEDAKRTERKKKTKHTSPEAFQTLEMIVCWLCFAMR</sequence>
<protein>
    <submittedName>
        <fullName evidence="1">CLUMA_CG002951, isoform A</fullName>
    </submittedName>
</protein>